<dbReference type="GO" id="GO:0005829">
    <property type="term" value="C:cytosol"/>
    <property type="evidence" value="ECO:0000318"/>
    <property type="project" value="GO_Central"/>
</dbReference>
<accession>A0ECE3</accession>
<evidence type="ECO:0000256" key="4">
    <source>
        <dbReference type="ARBA" id="ARBA00022840"/>
    </source>
</evidence>
<dbReference type="PROSITE" id="PS50862">
    <property type="entry name" value="AA_TRNA_LIGASE_II"/>
    <property type="match status" value="1"/>
</dbReference>
<dbReference type="SUPFAM" id="SSF52954">
    <property type="entry name" value="Class II aaRS ABD-related"/>
    <property type="match status" value="1"/>
</dbReference>
<dbReference type="HOGENOM" id="CLU_362282_0_0_1"/>
<dbReference type="InterPro" id="IPR015807">
    <property type="entry name" value="His-tRNA-ligase"/>
</dbReference>
<dbReference type="GO" id="GO:0004821">
    <property type="term" value="F:histidine-tRNA ligase activity"/>
    <property type="evidence" value="ECO:0000318"/>
    <property type="project" value="GO_Central"/>
</dbReference>
<dbReference type="Pfam" id="PF13393">
    <property type="entry name" value="tRNA-synt_His"/>
    <property type="match status" value="1"/>
</dbReference>
<feature type="domain" description="Aminoacyl-transfer RNA synthetases class-II family profile" evidence="8">
    <location>
        <begin position="40"/>
        <end position="385"/>
    </location>
</feature>
<dbReference type="RefSeq" id="XP_001460357.1">
    <property type="nucleotide sequence ID" value="XM_001460320.2"/>
</dbReference>
<dbReference type="GO" id="GO:0032543">
    <property type="term" value="P:mitochondrial translation"/>
    <property type="evidence" value="ECO:0000318"/>
    <property type="project" value="GO_Central"/>
</dbReference>
<dbReference type="KEGG" id="ptm:GSPATT00025697001"/>
<evidence type="ECO:0000256" key="3">
    <source>
        <dbReference type="ARBA" id="ARBA00022741"/>
    </source>
</evidence>
<dbReference type="NCBIfam" id="TIGR00442">
    <property type="entry name" value="hisS"/>
    <property type="match status" value="1"/>
</dbReference>
<dbReference type="InterPro" id="IPR004154">
    <property type="entry name" value="Anticodon-bd"/>
</dbReference>
<comment type="catalytic activity">
    <reaction evidence="6">
        <text>tRNA(His) + L-histidine + ATP = L-histidyl-tRNA(His) + AMP + diphosphate + H(+)</text>
        <dbReference type="Rhea" id="RHEA:17313"/>
        <dbReference type="Rhea" id="RHEA-COMP:9665"/>
        <dbReference type="Rhea" id="RHEA-COMP:9689"/>
        <dbReference type="ChEBI" id="CHEBI:15378"/>
        <dbReference type="ChEBI" id="CHEBI:30616"/>
        <dbReference type="ChEBI" id="CHEBI:33019"/>
        <dbReference type="ChEBI" id="CHEBI:57595"/>
        <dbReference type="ChEBI" id="CHEBI:78442"/>
        <dbReference type="ChEBI" id="CHEBI:78527"/>
        <dbReference type="ChEBI" id="CHEBI:456215"/>
        <dbReference type="EC" id="6.1.1.21"/>
    </reaction>
</comment>
<evidence type="ECO:0000256" key="1">
    <source>
        <dbReference type="ARBA" id="ARBA00008226"/>
    </source>
</evidence>
<keyword evidence="5" id="KW-0648">Protein biosynthesis</keyword>
<name>A0ECE3_PARTE</name>
<dbReference type="AlphaFoldDB" id="A0ECE3"/>
<sequence>MDQKPEQQVEEQVQNKAQQKQQQGKQQPKEKQLAVKNPKGTRDFLPQQMVIRRQAFKIITDVFEQHGAVEIDTPVFELKETLIGKYGEEGGKLIYDLQDQGGEILSLRYDLTVPFARYLATHGYKKLKRYHIGKVYRRDNPSIQQGRFREFFQCDFDIAGENDPMVADAELIKIIDQIFTKLDLGPFQIKISNRKLLDAMIQIAGIPKTQFKTVCSSIDKLDKQPWKEIRQELTEKKGVTEEQADILSKMVQLRGEPFQLIQQLKEQKIFEQQGKEALDEMELLFNLLKYMNGLKNVIFDLSLARGLDYYTGLIQETVLLGGQLGSISGGGRYDELVGMFSKNSIPCVGASIGIERIFAILEEKYKKSGVVLRENQSDCVVATIPSKNIDMNAEKFKIYDLLWSNGIKADVCYKLNWNLGKQLTYANDQQIPFAIVIGEDEVKQEVVKFKDFVEKKEETVNLKDLVQFIKQRVGKEQYMLLLLIYYQCQQYNNFIIMNGKQQFIHQITDESIDLNVAKDMLQEAVIENPKVLGEIFEQKLNMHALCILHSTLKEYTPLSSLIAEKFLNKNIYAQSSIVRIYYSYLQKTASVHELYQAIKNNKVEKLDNPQIVVITAHKVQNLSNVGFQILTLYTPAFKNMQIQVYDDVYDYGQFVKDQFIHIIGMTIKIGIDSYPTFSSSATISLYQIYNDVLIQDAELNDFRRCCKDDALREPLKLNIQESLLSDFLSLSSSLMLVSANTLRPLNIPTKLLPCGGQEQQVMRYYKKFYSIS</sequence>
<dbReference type="InterPro" id="IPR045864">
    <property type="entry name" value="aa-tRNA-synth_II/BPL/LPL"/>
</dbReference>
<dbReference type="GO" id="GO:0003723">
    <property type="term" value="F:RNA binding"/>
    <property type="evidence" value="ECO:0000318"/>
    <property type="project" value="GO_Central"/>
</dbReference>
<dbReference type="OrthoDB" id="1906957at2759"/>
<keyword evidence="3" id="KW-0547">Nucleotide-binding</keyword>
<evidence type="ECO:0000256" key="5">
    <source>
        <dbReference type="ARBA" id="ARBA00022917"/>
    </source>
</evidence>
<dbReference type="eggNOG" id="KOG1936">
    <property type="taxonomic scope" value="Eukaryota"/>
</dbReference>
<dbReference type="FunFam" id="3.40.50.800:FF:000012">
    <property type="entry name" value="Histidine--tRNA ligase, cytoplasmic"/>
    <property type="match status" value="1"/>
</dbReference>
<organism evidence="9 10">
    <name type="scientific">Paramecium tetraurelia</name>
    <dbReference type="NCBI Taxonomy" id="5888"/>
    <lineage>
        <taxon>Eukaryota</taxon>
        <taxon>Sar</taxon>
        <taxon>Alveolata</taxon>
        <taxon>Ciliophora</taxon>
        <taxon>Intramacronucleata</taxon>
        <taxon>Oligohymenophorea</taxon>
        <taxon>Peniculida</taxon>
        <taxon>Parameciidae</taxon>
        <taxon>Paramecium</taxon>
    </lineage>
</organism>
<dbReference type="FunFam" id="3.30.930.10:FF:000092">
    <property type="entry name" value="Histidyl-tRNA synthetase putative"/>
    <property type="match status" value="1"/>
</dbReference>
<proteinExistence type="inferred from homology"/>
<dbReference type="GeneID" id="5046142"/>
<dbReference type="Gene3D" id="3.30.930.10">
    <property type="entry name" value="Bira Bifunctional Protein, Domain 2"/>
    <property type="match status" value="1"/>
</dbReference>
<evidence type="ECO:0000259" key="8">
    <source>
        <dbReference type="PROSITE" id="PS50862"/>
    </source>
</evidence>
<dbReference type="Proteomes" id="UP000000600">
    <property type="component" value="Unassembled WGS sequence"/>
</dbReference>
<dbReference type="Pfam" id="PF03129">
    <property type="entry name" value="HGTP_anticodon"/>
    <property type="match status" value="1"/>
</dbReference>
<dbReference type="EMBL" id="CT868670">
    <property type="protein sequence ID" value="CAK92960.1"/>
    <property type="molecule type" value="Genomic_DNA"/>
</dbReference>
<dbReference type="GO" id="GO:0006427">
    <property type="term" value="P:histidyl-tRNA aminoacylation"/>
    <property type="evidence" value="ECO:0000318"/>
    <property type="project" value="GO_Central"/>
</dbReference>
<gene>
    <name evidence="9" type="ORF">GSPATT00025697001</name>
</gene>
<keyword evidence="10" id="KW-1185">Reference proteome</keyword>
<evidence type="ECO:0000256" key="7">
    <source>
        <dbReference type="SAM" id="MobiDB-lite"/>
    </source>
</evidence>
<dbReference type="STRING" id="5888.A0ECE3"/>
<dbReference type="CDD" id="cd00773">
    <property type="entry name" value="HisRS-like_core"/>
    <property type="match status" value="1"/>
</dbReference>
<dbReference type="InterPro" id="IPR036621">
    <property type="entry name" value="Anticodon-bd_dom_sf"/>
</dbReference>
<evidence type="ECO:0000256" key="2">
    <source>
        <dbReference type="ARBA" id="ARBA00012815"/>
    </source>
</evidence>
<dbReference type="SUPFAM" id="SSF55681">
    <property type="entry name" value="Class II aaRS and biotin synthetases"/>
    <property type="match status" value="1"/>
</dbReference>
<dbReference type="Gene3D" id="3.40.50.800">
    <property type="entry name" value="Anticodon-binding domain"/>
    <property type="match status" value="1"/>
</dbReference>
<dbReference type="HAMAP" id="MF_00127">
    <property type="entry name" value="His_tRNA_synth"/>
    <property type="match status" value="1"/>
</dbReference>
<protein>
    <recommendedName>
        <fullName evidence="2">histidine--tRNA ligase</fullName>
        <ecNumber evidence="2">6.1.1.21</ecNumber>
    </recommendedName>
</protein>
<dbReference type="GO" id="GO:0005524">
    <property type="term" value="F:ATP binding"/>
    <property type="evidence" value="ECO:0007669"/>
    <property type="project" value="UniProtKB-KW"/>
</dbReference>
<feature type="region of interest" description="Disordered" evidence="7">
    <location>
        <begin position="1"/>
        <end position="38"/>
    </location>
</feature>
<dbReference type="InterPro" id="IPR006195">
    <property type="entry name" value="aa-tRNA-synth_II"/>
</dbReference>
<reference evidence="9 10" key="1">
    <citation type="journal article" date="2006" name="Nature">
        <title>Global trends of whole-genome duplications revealed by the ciliate Paramecium tetraurelia.</title>
        <authorList>
            <consortium name="Genoscope"/>
            <person name="Aury J.-M."/>
            <person name="Jaillon O."/>
            <person name="Duret L."/>
            <person name="Noel B."/>
            <person name="Jubin C."/>
            <person name="Porcel B.M."/>
            <person name="Segurens B."/>
            <person name="Daubin V."/>
            <person name="Anthouard V."/>
            <person name="Aiach N."/>
            <person name="Arnaiz O."/>
            <person name="Billaut A."/>
            <person name="Beisson J."/>
            <person name="Blanc I."/>
            <person name="Bouhouche K."/>
            <person name="Camara F."/>
            <person name="Duharcourt S."/>
            <person name="Guigo R."/>
            <person name="Gogendeau D."/>
            <person name="Katinka M."/>
            <person name="Keller A.-M."/>
            <person name="Kissmehl R."/>
            <person name="Klotz C."/>
            <person name="Koll F."/>
            <person name="Le Moue A."/>
            <person name="Lepere C."/>
            <person name="Malinsky S."/>
            <person name="Nowacki M."/>
            <person name="Nowak J.K."/>
            <person name="Plattner H."/>
            <person name="Poulain J."/>
            <person name="Ruiz F."/>
            <person name="Serrano V."/>
            <person name="Zagulski M."/>
            <person name="Dessen P."/>
            <person name="Betermier M."/>
            <person name="Weissenbach J."/>
            <person name="Scarpelli C."/>
            <person name="Schachter V."/>
            <person name="Sperling L."/>
            <person name="Meyer E."/>
            <person name="Cohen J."/>
            <person name="Wincker P."/>
        </authorList>
    </citation>
    <scope>NUCLEOTIDE SEQUENCE [LARGE SCALE GENOMIC DNA]</scope>
    <source>
        <strain evidence="9 10">Stock d4-2</strain>
    </source>
</reference>
<feature type="compositionally biased region" description="Low complexity" evidence="7">
    <location>
        <begin position="10"/>
        <end position="26"/>
    </location>
</feature>
<evidence type="ECO:0000313" key="10">
    <source>
        <dbReference type="Proteomes" id="UP000000600"/>
    </source>
</evidence>
<dbReference type="PANTHER" id="PTHR11476">
    <property type="entry name" value="HISTIDYL-TRNA SYNTHETASE"/>
    <property type="match status" value="1"/>
</dbReference>
<dbReference type="InParanoid" id="A0ECE3"/>
<dbReference type="EC" id="6.1.1.21" evidence="2"/>
<evidence type="ECO:0000313" key="9">
    <source>
        <dbReference type="EMBL" id="CAK92960.1"/>
    </source>
</evidence>
<dbReference type="InterPro" id="IPR041715">
    <property type="entry name" value="HisRS-like_core"/>
</dbReference>
<keyword evidence="4" id="KW-0067">ATP-binding</keyword>
<comment type="similarity">
    <text evidence="1">Belongs to the class-II aminoacyl-tRNA synthetase family.</text>
</comment>
<dbReference type="GO" id="GO:0005739">
    <property type="term" value="C:mitochondrion"/>
    <property type="evidence" value="ECO:0000318"/>
    <property type="project" value="GO_Central"/>
</dbReference>
<dbReference type="PANTHER" id="PTHR11476:SF7">
    <property type="entry name" value="HISTIDINE--TRNA LIGASE"/>
    <property type="match status" value="1"/>
</dbReference>
<evidence type="ECO:0000256" key="6">
    <source>
        <dbReference type="ARBA" id="ARBA00047639"/>
    </source>
</evidence>
<dbReference type="OMA" id="EESRIPW"/>